<accession>A0A382CIS8</accession>
<sequence length="265" mass="30855">MLAYRDSTIFVRYLALPIFLIFLIFDNNKYLKISAGIIFFSVTFVCIDTLYQFINYDPEFGFGKDLLGFTPDWYGRLTGPFYKELIPGAYVSKFGLIGLVYLIVSIKNKTKQNIASITYLTLIGIVTFVSGERMAFATFLLGILFLIIFYQKKRVVFLLSLLLILFIVFLISKIHPVYNDYKILKSTSYHLGLKIEKEYICNDNSEIRCKKIINLQPRFIEIIKNFEDSPYGQIYNLGIKMFNDHKLQGVGMNNFTYLCKNDDRY</sequence>
<evidence type="ECO:0000256" key="4">
    <source>
        <dbReference type="ARBA" id="ARBA00023136"/>
    </source>
</evidence>
<evidence type="ECO:0000259" key="6">
    <source>
        <dbReference type="Pfam" id="PF04932"/>
    </source>
</evidence>
<dbReference type="GO" id="GO:0016020">
    <property type="term" value="C:membrane"/>
    <property type="evidence" value="ECO:0007669"/>
    <property type="project" value="UniProtKB-SubCell"/>
</dbReference>
<feature type="non-terminal residue" evidence="7">
    <location>
        <position position="265"/>
    </location>
</feature>
<feature type="transmembrane region" description="Helical" evidence="5">
    <location>
        <begin position="6"/>
        <end position="25"/>
    </location>
</feature>
<evidence type="ECO:0000256" key="3">
    <source>
        <dbReference type="ARBA" id="ARBA00022989"/>
    </source>
</evidence>
<evidence type="ECO:0000256" key="1">
    <source>
        <dbReference type="ARBA" id="ARBA00004141"/>
    </source>
</evidence>
<evidence type="ECO:0000313" key="7">
    <source>
        <dbReference type="EMBL" id="SVB25980.1"/>
    </source>
</evidence>
<keyword evidence="3 5" id="KW-1133">Transmembrane helix</keyword>
<reference evidence="7" key="1">
    <citation type="submission" date="2018-05" db="EMBL/GenBank/DDBJ databases">
        <authorList>
            <person name="Lanie J.A."/>
            <person name="Ng W.-L."/>
            <person name="Kazmierczak K.M."/>
            <person name="Andrzejewski T.M."/>
            <person name="Davidsen T.M."/>
            <person name="Wayne K.J."/>
            <person name="Tettelin H."/>
            <person name="Glass J.I."/>
            <person name="Rusch D."/>
            <person name="Podicherti R."/>
            <person name="Tsui H.-C.T."/>
            <person name="Winkler M.E."/>
        </authorList>
    </citation>
    <scope>NUCLEOTIDE SEQUENCE</scope>
</reference>
<dbReference type="EMBL" id="UINC01034711">
    <property type="protein sequence ID" value="SVB25980.1"/>
    <property type="molecule type" value="Genomic_DNA"/>
</dbReference>
<feature type="transmembrane region" description="Helical" evidence="5">
    <location>
        <begin position="85"/>
        <end position="104"/>
    </location>
</feature>
<evidence type="ECO:0000256" key="2">
    <source>
        <dbReference type="ARBA" id="ARBA00022692"/>
    </source>
</evidence>
<dbReference type="Pfam" id="PF04932">
    <property type="entry name" value="Wzy_C"/>
    <property type="match status" value="1"/>
</dbReference>
<dbReference type="InterPro" id="IPR007016">
    <property type="entry name" value="O-antigen_ligase-rel_domated"/>
</dbReference>
<dbReference type="AlphaFoldDB" id="A0A382CIS8"/>
<keyword evidence="2 5" id="KW-0812">Transmembrane</keyword>
<keyword evidence="4 5" id="KW-0472">Membrane</keyword>
<name>A0A382CIS8_9ZZZZ</name>
<feature type="domain" description="O-antigen ligase-related" evidence="6">
    <location>
        <begin position="121"/>
        <end position="255"/>
    </location>
</feature>
<gene>
    <name evidence="7" type="ORF">METZ01_LOCUS178834</name>
</gene>
<evidence type="ECO:0000256" key="5">
    <source>
        <dbReference type="SAM" id="Phobius"/>
    </source>
</evidence>
<comment type="subcellular location">
    <subcellularLocation>
        <location evidence="1">Membrane</location>
        <topology evidence="1">Multi-pass membrane protein</topology>
    </subcellularLocation>
</comment>
<protein>
    <recommendedName>
        <fullName evidence="6">O-antigen ligase-related domain-containing protein</fullName>
    </recommendedName>
</protein>
<feature type="transmembrane region" description="Helical" evidence="5">
    <location>
        <begin position="37"/>
        <end position="54"/>
    </location>
</feature>
<feature type="transmembrane region" description="Helical" evidence="5">
    <location>
        <begin position="116"/>
        <end position="149"/>
    </location>
</feature>
<organism evidence="7">
    <name type="scientific">marine metagenome</name>
    <dbReference type="NCBI Taxonomy" id="408172"/>
    <lineage>
        <taxon>unclassified sequences</taxon>
        <taxon>metagenomes</taxon>
        <taxon>ecological metagenomes</taxon>
    </lineage>
</organism>
<feature type="transmembrane region" description="Helical" evidence="5">
    <location>
        <begin position="155"/>
        <end position="172"/>
    </location>
</feature>
<proteinExistence type="predicted"/>